<evidence type="ECO:0000256" key="1">
    <source>
        <dbReference type="SAM" id="Phobius"/>
    </source>
</evidence>
<evidence type="ECO:0000313" key="4">
    <source>
        <dbReference type="Proteomes" id="UP000320582"/>
    </source>
</evidence>
<dbReference type="InterPro" id="IPR012495">
    <property type="entry name" value="TadE-like_dom"/>
</dbReference>
<feature type="domain" description="TadE-like" evidence="2">
    <location>
        <begin position="14"/>
        <end position="56"/>
    </location>
</feature>
<name>A0A543KA45_9RHOB</name>
<organism evidence="3 4">
    <name type="scientific">Roseinatronobacter monicus</name>
    <dbReference type="NCBI Taxonomy" id="393481"/>
    <lineage>
        <taxon>Bacteria</taxon>
        <taxon>Pseudomonadati</taxon>
        <taxon>Pseudomonadota</taxon>
        <taxon>Alphaproteobacteria</taxon>
        <taxon>Rhodobacterales</taxon>
        <taxon>Paracoccaceae</taxon>
        <taxon>Roseinatronobacter</taxon>
    </lineage>
</organism>
<gene>
    <name evidence="3" type="ORF">BD293_0563</name>
</gene>
<keyword evidence="1" id="KW-0472">Membrane</keyword>
<proteinExistence type="predicted"/>
<evidence type="ECO:0000313" key="3">
    <source>
        <dbReference type="EMBL" id="TQM91978.1"/>
    </source>
</evidence>
<feature type="transmembrane region" description="Helical" evidence="1">
    <location>
        <begin position="20"/>
        <end position="38"/>
    </location>
</feature>
<dbReference type="EMBL" id="VFPT01000001">
    <property type="protein sequence ID" value="TQM91978.1"/>
    <property type="molecule type" value="Genomic_DNA"/>
</dbReference>
<keyword evidence="4" id="KW-1185">Reference proteome</keyword>
<protein>
    <submittedName>
        <fullName evidence="3">TadE-like protein</fullName>
    </submittedName>
</protein>
<dbReference type="Pfam" id="PF07811">
    <property type="entry name" value="TadE"/>
    <property type="match status" value="1"/>
</dbReference>
<keyword evidence="1" id="KW-1133">Transmembrane helix</keyword>
<dbReference type="RefSeq" id="WP_170207038.1">
    <property type="nucleotide sequence ID" value="NZ_VFPT01000001.1"/>
</dbReference>
<keyword evidence="1" id="KW-0812">Transmembrane</keyword>
<sequence>MARRIIGWWRCTSGTTAIEFALVAPIAILLCLSVLEIGRALYTRSELSYAVDLGARRVLLDPKIDDEVLREVILQGLTASIRSQAIITTPDTVTPQDTHIFIEASVPFRFIVPIVPRGTFELVVGRRVPLM</sequence>
<reference evidence="3 4" key="1">
    <citation type="submission" date="2019-06" db="EMBL/GenBank/DDBJ databases">
        <title>Genomic Encyclopedia of Archaeal and Bacterial Type Strains, Phase II (KMG-II): from individual species to whole genera.</title>
        <authorList>
            <person name="Goeker M."/>
        </authorList>
    </citation>
    <scope>NUCLEOTIDE SEQUENCE [LARGE SCALE GENOMIC DNA]</scope>
    <source>
        <strain evidence="3 4">DSM 18423</strain>
    </source>
</reference>
<dbReference type="Proteomes" id="UP000320582">
    <property type="component" value="Unassembled WGS sequence"/>
</dbReference>
<accession>A0A543KA45</accession>
<evidence type="ECO:0000259" key="2">
    <source>
        <dbReference type="Pfam" id="PF07811"/>
    </source>
</evidence>
<comment type="caution">
    <text evidence="3">The sequence shown here is derived from an EMBL/GenBank/DDBJ whole genome shotgun (WGS) entry which is preliminary data.</text>
</comment>
<dbReference type="AlphaFoldDB" id="A0A543KA45"/>